<organism evidence="2 3">
    <name type="scientific">Phytophthora ramorum</name>
    <name type="common">Sudden oak death agent</name>
    <dbReference type="NCBI Taxonomy" id="164328"/>
    <lineage>
        <taxon>Eukaryota</taxon>
        <taxon>Sar</taxon>
        <taxon>Stramenopiles</taxon>
        <taxon>Oomycota</taxon>
        <taxon>Peronosporomycetes</taxon>
        <taxon>Peronosporales</taxon>
        <taxon>Peronosporaceae</taxon>
        <taxon>Phytophthora</taxon>
    </lineage>
</organism>
<keyword evidence="1" id="KW-0175">Coiled coil</keyword>
<dbReference type="EMBL" id="DS566301">
    <property type="status" value="NOT_ANNOTATED_CDS"/>
    <property type="molecule type" value="Genomic_DNA"/>
</dbReference>
<feature type="coiled-coil region" evidence="1">
    <location>
        <begin position="37"/>
        <end position="78"/>
    </location>
</feature>
<dbReference type="HOGENOM" id="CLU_2089609_0_0_1"/>
<protein>
    <submittedName>
        <fullName evidence="2">Uncharacterized protein</fullName>
    </submittedName>
</protein>
<keyword evidence="3" id="KW-1185">Reference proteome</keyword>
<dbReference type="InParanoid" id="H3H587"/>
<reference evidence="3" key="1">
    <citation type="journal article" date="2006" name="Science">
        <title>Phytophthora genome sequences uncover evolutionary origins and mechanisms of pathogenesis.</title>
        <authorList>
            <person name="Tyler B.M."/>
            <person name="Tripathy S."/>
            <person name="Zhang X."/>
            <person name="Dehal P."/>
            <person name="Jiang R.H."/>
            <person name="Aerts A."/>
            <person name="Arredondo F.D."/>
            <person name="Baxter L."/>
            <person name="Bensasson D."/>
            <person name="Beynon J.L."/>
            <person name="Chapman J."/>
            <person name="Damasceno C.M."/>
            <person name="Dorrance A.E."/>
            <person name="Dou D."/>
            <person name="Dickerman A.W."/>
            <person name="Dubchak I.L."/>
            <person name="Garbelotto M."/>
            <person name="Gijzen M."/>
            <person name="Gordon S.G."/>
            <person name="Govers F."/>
            <person name="Grunwald N.J."/>
            <person name="Huang W."/>
            <person name="Ivors K.L."/>
            <person name="Jones R.W."/>
            <person name="Kamoun S."/>
            <person name="Krampis K."/>
            <person name="Lamour K.H."/>
            <person name="Lee M.K."/>
            <person name="McDonald W.H."/>
            <person name="Medina M."/>
            <person name="Meijer H.J."/>
            <person name="Nordberg E.K."/>
            <person name="Maclean D.J."/>
            <person name="Ospina-Giraldo M.D."/>
            <person name="Morris P.F."/>
            <person name="Phuntumart V."/>
            <person name="Putnam N.H."/>
            <person name="Rash S."/>
            <person name="Rose J.K."/>
            <person name="Sakihama Y."/>
            <person name="Salamov A.A."/>
            <person name="Savidor A."/>
            <person name="Scheuring C.F."/>
            <person name="Smith B.M."/>
            <person name="Sobral B.W."/>
            <person name="Terry A."/>
            <person name="Torto-Alalibo T.A."/>
            <person name="Win J."/>
            <person name="Xu Z."/>
            <person name="Zhang H."/>
            <person name="Grigoriev I.V."/>
            <person name="Rokhsar D.S."/>
            <person name="Boore J.L."/>
        </authorList>
    </citation>
    <scope>NUCLEOTIDE SEQUENCE [LARGE SCALE GENOMIC DNA]</scope>
    <source>
        <strain evidence="3">Pr102</strain>
    </source>
</reference>
<dbReference type="VEuPathDB" id="FungiDB:KRP22_3652"/>
<dbReference type="EMBL" id="DS566257">
    <property type="status" value="NOT_ANNOTATED_CDS"/>
    <property type="molecule type" value="Genomic_DNA"/>
</dbReference>
<dbReference type="Proteomes" id="UP000005238">
    <property type="component" value="Unassembled WGS sequence"/>
</dbReference>
<evidence type="ECO:0000256" key="1">
    <source>
        <dbReference type="SAM" id="Coils"/>
    </source>
</evidence>
<dbReference type="eggNOG" id="ENOG502RH3H">
    <property type="taxonomic scope" value="Eukaryota"/>
</dbReference>
<proteinExistence type="predicted"/>
<dbReference type="EnsemblProtists" id="Phyra85782">
    <property type="protein sequence ID" value="Phyra85782"/>
    <property type="gene ID" value="Phyra85782"/>
</dbReference>
<reference evidence="2" key="2">
    <citation type="submission" date="2015-06" db="UniProtKB">
        <authorList>
            <consortium name="EnsemblProtists"/>
        </authorList>
    </citation>
    <scope>IDENTIFICATION</scope>
    <source>
        <strain evidence="2">Pr102</strain>
    </source>
</reference>
<dbReference type="VEuPathDB" id="FungiDB:KRP23_5626"/>
<evidence type="ECO:0000313" key="3">
    <source>
        <dbReference type="Proteomes" id="UP000005238"/>
    </source>
</evidence>
<dbReference type="AlphaFoldDB" id="H3H587"/>
<name>H3H587_PHYRM</name>
<sequence>MEKHEGKSPLGVEEWAFVQSVQGDEAPDSLQLDAVENDRQMARNQQLTDENRKLRIESRRLKEELEQLAFTKQQEEKETGARISKLEYENKQAGHHEASAQKKIQRLDSNWMINDCA</sequence>
<evidence type="ECO:0000313" key="2">
    <source>
        <dbReference type="EnsemblProtists" id="Phyra85782"/>
    </source>
</evidence>
<dbReference type="EnsemblProtists" id="Phyra85602">
    <property type="protein sequence ID" value="Phyra85602"/>
    <property type="gene ID" value="Phyra85602"/>
</dbReference>
<accession>H3H587</accession>